<proteinExistence type="predicted"/>
<dbReference type="InterPro" id="IPR050413">
    <property type="entry name" value="TCR_beta_variable"/>
</dbReference>
<sequence length="142" mass="15838">MLCLLGGGPVEAGVTETPRYLIKTTGQAVTLRCSTVSKHSGVSWYQQALSQDPHLLFEFYENVQRAKGEIPNRFSAQQLRDYRSELNVSVLELMDSALYLCASSVAQPCRITSVLCTNLLVLSLIVREHAGSIWFHFFRGSI</sequence>
<protein>
    <recommendedName>
        <fullName evidence="3">Ig-like domain-containing protein</fullName>
    </recommendedName>
</protein>
<organism evidence="4 5">
    <name type="scientific">Equus caballus</name>
    <name type="common">Horse</name>
    <dbReference type="NCBI Taxonomy" id="9796"/>
    <lineage>
        <taxon>Eukaryota</taxon>
        <taxon>Metazoa</taxon>
        <taxon>Chordata</taxon>
        <taxon>Craniata</taxon>
        <taxon>Vertebrata</taxon>
        <taxon>Euteleostomi</taxon>
        <taxon>Mammalia</taxon>
        <taxon>Eutheria</taxon>
        <taxon>Laurasiatheria</taxon>
        <taxon>Perissodactyla</taxon>
        <taxon>Equidae</taxon>
        <taxon>Equus</taxon>
    </lineage>
</organism>
<dbReference type="PANTHER" id="PTHR23268:SF6">
    <property type="entry name" value="T CELL RECEPTOR BETA VARIABLE 5-5-RELATED"/>
    <property type="match status" value="1"/>
</dbReference>
<dbReference type="InParanoid" id="A0A3Q2I035"/>
<dbReference type="InterPro" id="IPR007110">
    <property type="entry name" value="Ig-like_dom"/>
</dbReference>
<evidence type="ECO:0000256" key="2">
    <source>
        <dbReference type="ARBA" id="ARBA00022859"/>
    </source>
</evidence>
<dbReference type="InterPro" id="IPR013783">
    <property type="entry name" value="Ig-like_fold"/>
</dbReference>
<dbReference type="SUPFAM" id="SSF48726">
    <property type="entry name" value="Immunoglobulin"/>
    <property type="match status" value="1"/>
</dbReference>
<dbReference type="InterPro" id="IPR036179">
    <property type="entry name" value="Ig-like_dom_sf"/>
</dbReference>
<dbReference type="GO" id="GO:0007166">
    <property type="term" value="P:cell surface receptor signaling pathway"/>
    <property type="evidence" value="ECO:0000318"/>
    <property type="project" value="GO_Central"/>
</dbReference>
<dbReference type="PaxDb" id="9796-ENSECAP00000040286"/>
<dbReference type="Pfam" id="PF07686">
    <property type="entry name" value="V-set"/>
    <property type="match status" value="1"/>
</dbReference>
<dbReference type="GO" id="GO:0005886">
    <property type="term" value="C:plasma membrane"/>
    <property type="evidence" value="ECO:0000318"/>
    <property type="project" value="GO_Central"/>
</dbReference>
<evidence type="ECO:0000313" key="4">
    <source>
        <dbReference type="Ensembl" id="ENSECAP00000040286.2"/>
    </source>
</evidence>
<evidence type="ECO:0000256" key="1">
    <source>
        <dbReference type="ARBA" id="ARBA00022729"/>
    </source>
</evidence>
<reference evidence="4" key="2">
    <citation type="submission" date="2025-08" db="UniProtKB">
        <authorList>
            <consortium name="Ensembl"/>
        </authorList>
    </citation>
    <scope>IDENTIFICATION</scope>
    <source>
        <strain evidence="4">Thoroughbred</strain>
    </source>
</reference>
<dbReference type="Proteomes" id="UP000002281">
    <property type="component" value="Chromosome 4"/>
</dbReference>
<dbReference type="Gene3D" id="2.60.40.10">
    <property type="entry name" value="Immunoglobulins"/>
    <property type="match status" value="1"/>
</dbReference>
<dbReference type="PANTHER" id="PTHR23268">
    <property type="entry name" value="T-CELL RECEPTOR BETA CHAIN"/>
    <property type="match status" value="1"/>
</dbReference>
<keyword evidence="1" id="KW-0732">Signal</keyword>
<evidence type="ECO:0000313" key="5">
    <source>
        <dbReference type="Proteomes" id="UP000002281"/>
    </source>
</evidence>
<reference evidence="4" key="3">
    <citation type="submission" date="2025-09" db="UniProtKB">
        <authorList>
            <consortium name="Ensembl"/>
        </authorList>
    </citation>
    <scope>IDENTIFICATION</scope>
    <source>
        <strain evidence="4">Thoroughbred</strain>
    </source>
</reference>
<dbReference type="Bgee" id="ENSECAG00000034143">
    <property type="expression patterns" value="Expressed in blood and 1 other cell type or tissue"/>
</dbReference>
<dbReference type="GeneTree" id="ENSGT00940000154270"/>
<evidence type="ECO:0000259" key="3">
    <source>
        <dbReference type="PROSITE" id="PS50835"/>
    </source>
</evidence>
<keyword evidence="5" id="KW-1185">Reference proteome</keyword>
<dbReference type="GO" id="GO:0002376">
    <property type="term" value="P:immune system process"/>
    <property type="evidence" value="ECO:0007669"/>
    <property type="project" value="UniProtKB-KW"/>
</dbReference>
<keyword evidence="2" id="KW-0391">Immunity</keyword>
<reference evidence="4 5" key="1">
    <citation type="journal article" date="2009" name="Science">
        <title>Genome sequence, comparative analysis, and population genetics of the domestic horse.</title>
        <authorList>
            <consortium name="Broad Institute Genome Sequencing Platform"/>
            <consortium name="Broad Institute Whole Genome Assembly Team"/>
            <person name="Wade C.M."/>
            <person name="Giulotto E."/>
            <person name="Sigurdsson S."/>
            <person name="Zoli M."/>
            <person name="Gnerre S."/>
            <person name="Imsland F."/>
            <person name="Lear T.L."/>
            <person name="Adelson D.L."/>
            <person name="Bailey E."/>
            <person name="Bellone R.R."/>
            <person name="Bloecker H."/>
            <person name="Distl O."/>
            <person name="Edgar R.C."/>
            <person name="Garber M."/>
            <person name="Leeb T."/>
            <person name="Mauceli E."/>
            <person name="MacLeod J.N."/>
            <person name="Penedo M.C.T."/>
            <person name="Raison J.M."/>
            <person name="Sharpe T."/>
            <person name="Vogel J."/>
            <person name="Andersson L."/>
            <person name="Antczak D.F."/>
            <person name="Biagi T."/>
            <person name="Binns M.M."/>
            <person name="Chowdhary B.P."/>
            <person name="Coleman S.J."/>
            <person name="Della Valle G."/>
            <person name="Fryc S."/>
            <person name="Guerin G."/>
            <person name="Hasegawa T."/>
            <person name="Hill E.W."/>
            <person name="Jurka J."/>
            <person name="Kiialainen A."/>
            <person name="Lindgren G."/>
            <person name="Liu J."/>
            <person name="Magnani E."/>
            <person name="Mickelson J.R."/>
            <person name="Murray J."/>
            <person name="Nergadze S.G."/>
            <person name="Onofrio R."/>
            <person name="Pedroni S."/>
            <person name="Piras M.F."/>
            <person name="Raudsepp T."/>
            <person name="Rocchi M."/>
            <person name="Roeed K.H."/>
            <person name="Ryder O.A."/>
            <person name="Searle S."/>
            <person name="Skow L."/>
            <person name="Swinburne J.E."/>
            <person name="Syvaenen A.C."/>
            <person name="Tozaki T."/>
            <person name="Valberg S.J."/>
            <person name="Vaudin M."/>
            <person name="White J.R."/>
            <person name="Zody M.C."/>
            <person name="Lander E.S."/>
            <person name="Lindblad-Toh K."/>
        </authorList>
    </citation>
    <scope>NUCLEOTIDE SEQUENCE [LARGE SCALE GENOMIC DNA]</scope>
    <source>
        <strain evidence="4 5">Thoroughbred</strain>
    </source>
</reference>
<dbReference type="PROSITE" id="PS50835">
    <property type="entry name" value="IG_LIKE"/>
    <property type="match status" value="1"/>
</dbReference>
<dbReference type="Ensembl" id="ENSECAT00000039394.2">
    <property type="protein sequence ID" value="ENSECAP00000040286.2"/>
    <property type="gene ID" value="ENSECAG00000034143.2"/>
</dbReference>
<feature type="domain" description="Ig-like" evidence="3">
    <location>
        <begin position="9"/>
        <end position="112"/>
    </location>
</feature>
<dbReference type="InterPro" id="IPR013106">
    <property type="entry name" value="Ig_V-set"/>
</dbReference>
<accession>A0A3Q2I035</accession>
<dbReference type="AlphaFoldDB" id="A0A3Q2I035"/>
<dbReference type="FunCoup" id="A0A3Q2I035">
    <property type="interactions" value="63"/>
</dbReference>
<name>A0A3Q2I035_HORSE</name>